<organism evidence="8 9">
    <name type="scientific">Streptomyces aidingensis</name>
    <dbReference type="NCBI Taxonomy" id="910347"/>
    <lineage>
        <taxon>Bacteria</taxon>
        <taxon>Bacillati</taxon>
        <taxon>Actinomycetota</taxon>
        <taxon>Actinomycetes</taxon>
        <taxon>Kitasatosporales</taxon>
        <taxon>Streptomycetaceae</taxon>
        <taxon>Streptomyces</taxon>
    </lineage>
</organism>
<comment type="similarity">
    <text evidence="5">Belongs to the binding-protein-dependent transport system permease family.</text>
</comment>
<name>A0A1I1JU43_9ACTN</name>
<feature type="transmembrane region" description="Helical" evidence="5">
    <location>
        <begin position="313"/>
        <end position="336"/>
    </location>
</feature>
<dbReference type="PANTHER" id="PTHR43839">
    <property type="entry name" value="OPPC IN A BINDING PROTEIN-DEPENDENT TRANSPORT SYSTEM"/>
    <property type="match status" value="1"/>
</dbReference>
<dbReference type="InterPro" id="IPR025966">
    <property type="entry name" value="OppC_N"/>
</dbReference>
<keyword evidence="3 5" id="KW-1133">Transmembrane helix</keyword>
<dbReference type="Gene3D" id="1.10.3720.10">
    <property type="entry name" value="MetI-like"/>
    <property type="match status" value="1"/>
</dbReference>
<dbReference type="OrthoDB" id="9812701at2"/>
<dbReference type="PANTHER" id="PTHR43839:SF3">
    <property type="entry name" value="OLIGOPEPTIDE ABC TRANSPORTER, PERMEASE PROTEIN"/>
    <property type="match status" value="1"/>
</dbReference>
<keyword evidence="9" id="KW-1185">Reference proteome</keyword>
<dbReference type="GO" id="GO:0055085">
    <property type="term" value="P:transmembrane transport"/>
    <property type="evidence" value="ECO:0007669"/>
    <property type="project" value="InterPro"/>
</dbReference>
<protein>
    <submittedName>
        <fullName evidence="8">Peptide/nickel transport system permease protein</fullName>
    </submittedName>
</protein>
<feature type="transmembrane region" description="Helical" evidence="5">
    <location>
        <begin position="252"/>
        <end position="270"/>
    </location>
</feature>
<evidence type="ECO:0000256" key="4">
    <source>
        <dbReference type="ARBA" id="ARBA00023136"/>
    </source>
</evidence>
<evidence type="ECO:0000259" key="7">
    <source>
        <dbReference type="PROSITE" id="PS50928"/>
    </source>
</evidence>
<feature type="region of interest" description="Disordered" evidence="6">
    <location>
        <begin position="1"/>
        <end position="41"/>
    </location>
</feature>
<feature type="transmembrane region" description="Helical" evidence="5">
    <location>
        <begin position="59"/>
        <end position="81"/>
    </location>
</feature>
<dbReference type="GO" id="GO:0005886">
    <property type="term" value="C:plasma membrane"/>
    <property type="evidence" value="ECO:0007669"/>
    <property type="project" value="UniProtKB-SubCell"/>
</dbReference>
<evidence type="ECO:0000313" key="8">
    <source>
        <dbReference type="EMBL" id="SFC48900.1"/>
    </source>
</evidence>
<proteinExistence type="inferred from homology"/>
<dbReference type="STRING" id="910347.SAMN05421773_103448"/>
<dbReference type="InterPro" id="IPR000515">
    <property type="entry name" value="MetI-like"/>
</dbReference>
<dbReference type="Proteomes" id="UP000199207">
    <property type="component" value="Unassembled WGS sequence"/>
</dbReference>
<dbReference type="RefSeq" id="WP_093838230.1">
    <property type="nucleotide sequence ID" value="NZ_FOLM01000003.1"/>
</dbReference>
<dbReference type="InterPro" id="IPR035906">
    <property type="entry name" value="MetI-like_sf"/>
</dbReference>
<keyword evidence="4 5" id="KW-0472">Membrane</keyword>
<dbReference type="CDD" id="cd06261">
    <property type="entry name" value="TM_PBP2"/>
    <property type="match status" value="1"/>
</dbReference>
<evidence type="ECO:0000256" key="5">
    <source>
        <dbReference type="RuleBase" id="RU363032"/>
    </source>
</evidence>
<dbReference type="Pfam" id="PF00528">
    <property type="entry name" value="BPD_transp_1"/>
    <property type="match status" value="1"/>
</dbReference>
<evidence type="ECO:0000256" key="2">
    <source>
        <dbReference type="ARBA" id="ARBA00022692"/>
    </source>
</evidence>
<feature type="transmembrane region" description="Helical" evidence="5">
    <location>
        <begin position="188"/>
        <end position="213"/>
    </location>
</feature>
<evidence type="ECO:0000256" key="1">
    <source>
        <dbReference type="ARBA" id="ARBA00004141"/>
    </source>
</evidence>
<dbReference type="SUPFAM" id="SSF161098">
    <property type="entry name" value="MetI-like"/>
    <property type="match status" value="1"/>
</dbReference>
<gene>
    <name evidence="8" type="ORF">SAMN05421773_103448</name>
</gene>
<reference evidence="8 9" key="1">
    <citation type="submission" date="2016-10" db="EMBL/GenBank/DDBJ databases">
        <authorList>
            <person name="de Groot N.N."/>
        </authorList>
    </citation>
    <scope>NUCLEOTIDE SEQUENCE [LARGE SCALE GENOMIC DNA]</scope>
    <source>
        <strain evidence="8 9">CGMCC 4.5739</strain>
    </source>
</reference>
<dbReference type="Pfam" id="PF12911">
    <property type="entry name" value="OppC_N"/>
    <property type="match status" value="1"/>
</dbReference>
<dbReference type="EMBL" id="FOLM01000003">
    <property type="protein sequence ID" value="SFC48900.1"/>
    <property type="molecule type" value="Genomic_DNA"/>
</dbReference>
<accession>A0A1I1JU43</accession>
<keyword evidence="2 5" id="KW-0812">Transmembrane</keyword>
<feature type="transmembrane region" description="Helical" evidence="5">
    <location>
        <begin position="363"/>
        <end position="381"/>
    </location>
</feature>
<dbReference type="AlphaFoldDB" id="A0A1I1JU43"/>
<keyword evidence="5" id="KW-0813">Transport</keyword>
<feature type="compositionally biased region" description="Low complexity" evidence="6">
    <location>
        <begin position="17"/>
        <end position="41"/>
    </location>
</feature>
<evidence type="ECO:0000256" key="3">
    <source>
        <dbReference type="ARBA" id="ARBA00022989"/>
    </source>
</evidence>
<evidence type="ECO:0000256" key="6">
    <source>
        <dbReference type="SAM" id="MobiDB-lite"/>
    </source>
</evidence>
<sequence>MTVQTTDPLPGGGGPAEPGDAAADGTADDGPGRPARNGARRASASQARLVWWSFRRHKLAMAGAVVTVFFLLVVIFAEFLAPFSTSKLDSDYTYAPPQVPKFSFSEGLYVEGYAWEQDEDLRIHYTPDPEQKISLEFFVRGEEYELFGLIPMDRHLLGPSDPDAMVYLLGSDRVGRDQLSRLIHATRISLSVGLVGVVLAFALGVVLGGISGYFGGRTDTVIQRFIEFVMAVPTLPLWLGMTAAIPVEIGPVRRYFLISLILSLLAWTTLAREVRGRFLMLRQEDFVTSAWLDGASRKGVMFRHMLPSFTSHLIAALTLSIPGVILAETALSWLGLGMRPPVVSLGVLMNDATSVRVIDQAPWLLLPGLVVVVVVLALNFVGDGLRDAADPYRT</sequence>
<dbReference type="PROSITE" id="PS50928">
    <property type="entry name" value="ABC_TM1"/>
    <property type="match status" value="1"/>
</dbReference>
<comment type="subcellular location">
    <subcellularLocation>
        <location evidence="5">Cell membrane</location>
        <topology evidence="5">Multi-pass membrane protein</topology>
    </subcellularLocation>
    <subcellularLocation>
        <location evidence="1">Membrane</location>
        <topology evidence="1">Multi-pass membrane protein</topology>
    </subcellularLocation>
</comment>
<evidence type="ECO:0000313" key="9">
    <source>
        <dbReference type="Proteomes" id="UP000199207"/>
    </source>
</evidence>
<feature type="transmembrane region" description="Helical" evidence="5">
    <location>
        <begin position="225"/>
        <end position="246"/>
    </location>
</feature>
<feature type="domain" description="ABC transmembrane type-1" evidence="7">
    <location>
        <begin position="186"/>
        <end position="382"/>
    </location>
</feature>